<name>A0A972JEV5_9FLAO</name>
<dbReference type="RefSeq" id="WP_169526305.1">
    <property type="nucleotide sequence ID" value="NZ_JAAMPU010000100.1"/>
</dbReference>
<keyword evidence="3" id="KW-1185">Reference proteome</keyword>
<feature type="signal peptide" evidence="1">
    <location>
        <begin position="1"/>
        <end position="18"/>
    </location>
</feature>
<accession>A0A972JEV5</accession>
<dbReference type="EMBL" id="JAAMPU010000100">
    <property type="protein sequence ID" value="NMH27299.1"/>
    <property type="molecule type" value="Genomic_DNA"/>
</dbReference>
<evidence type="ECO:0000313" key="3">
    <source>
        <dbReference type="Proteomes" id="UP000712080"/>
    </source>
</evidence>
<evidence type="ECO:0000256" key="1">
    <source>
        <dbReference type="SAM" id="SignalP"/>
    </source>
</evidence>
<feature type="chain" id="PRO_5037837182" evidence="1">
    <location>
        <begin position="19"/>
        <end position="97"/>
    </location>
</feature>
<keyword evidence="1" id="KW-0732">Signal</keyword>
<proteinExistence type="predicted"/>
<evidence type="ECO:0000313" key="2">
    <source>
        <dbReference type="EMBL" id="NMH27299.1"/>
    </source>
</evidence>
<dbReference type="AlphaFoldDB" id="A0A972JEV5"/>
<sequence length="97" mass="9988">MKNVFVATLLVCGMGAFANPHESKPVSEQKKSSKSTAEASIAQACCRRTASDGTGQSVSVTDCISYSGADNYNVAMGIACGNAANLAQQALVLIKKT</sequence>
<comment type="caution">
    <text evidence="2">The sequence shown here is derived from an EMBL/GenBank/DDBJ whole genome shotgun (WGS) entry which is preliminary data.</text>
</comment>
<reference evidence="2" key="1">
    <citation type="submission" date="2020-02" db="EMBL/GenBank/DDBJ databases">
        <title>Flavobacterium sp. genome.</title>
        <authorList>
            <person name="Jung H.S."/>
            <person name="Baek J.H."/>
            <person name="Jeon C.O."/>
        </authorList>
    </citation>
    <scope>NUCLEOTIDE SEQUENCE</scope>
    <source>
        <strain evidence="2">SE-s28</strain>
    </source>
</reference>
<protein>
    <submittedName>
        <fullName evidence="2">Uncharacterized protein</fullName>
    </submittedName>
</protein>
<gene>
    <name evidence="2" type="ORF">G6047_04575</name>
</gene>
<organism evidence="2 3">
    <name type="scientific">Flavobacterium silvaticum</name>
    <dbReference type="NCBI Taxonomy" id="1852020"/>
    <lineage>
        <taxon>Bacteria</taxon>
        <taxon>Pseudomonadati</taxon>
        <taxon>Bacteroidota</taxon>
        <taxon>Flavobacteriia</taxon>
        <taxon>Flavobacteriales</taxon>
        <taxon>Flavobacteriaceae</taxon>
        <taxon>Flavobacterium</taxon>
    </lineage>
</organism>
<dbReference type="Proteomes" id="UP000712080">
    <property type="component" value="Unassembled WGS sequence"/>
</dbReference>